<reference evidence="2" key="1">
    <citation type="journal article" date="2014" name="Environ. Microbiol.">
        <title>Comparative genomics of the marine bacterial genus Glaciecola reveals the high degree of genomic diversity and genomic characteristic for cold adaptation.</title>
        <authorList>
            <person name="Qin Q.L."/>
            <person name="Xie B.B."/>
            <person name="Yu Y."/>
            <person name="Shu Y.L."/>
            <person name="Rong J.C."/>
            <person name="Zhang Y.J."/>
            <person name="Zhao D.L."/>
            <person name="Chen X.L."/>
            <person name="Zhang X.Y."/>
            <person name="Chen B."/>
            <person name="Zhou B.C."/>
            <person name="Zhang Y.Z."/>
        </authorList>
    </citation>
    <scope>NUCLEOTIDE SEQUENCE [LARGE SCALE GENOMIC DNA]</scope>
    <source>
        <strain evidence="2">ACAM 615</strain>
    </source>
</reference>
<protein>
    <recommendedName>
        <fullName evidence="3">DUF3530 family protein</fullName>
    </recommendedName>
</protein>
<comment type="caution">
    <text evidence="1">The sequence shown here is derived from an EMBL/GenBank/DDBJ whole genome shotgun (WGS) entry which is preliminary data.</text>
</comment>
<dbReference type="AlphaFoldDB" id="K6ZM74"/>
<dbReference type="EMBL" id="BAEQ01000051">
    <property type="protein sequence ID" value="GAC29978.1"/>
    <property type="molecule type" value="Genomic_DNA"/>
</dbReference>
<dbReference type="InterPro" id="IPR022529">
    <property type="entry name" value="DUF3530"/>
</dbReference>
<dbReference type="Pfam" id="PF12048">
    <property type="entry name" value="DUF3530"/>
    <property type="match status" value="1"/>
</dbReference>
<proteinExistence type="predicted"/>
<dbReference type="OrthoDB" id="9776279at2"/>
<dbReference type="STRING" id="1121922.GCA_000428905_01235"/>
<dbReference type="Proteomes" id="UP000006251">
    <property type="component" value="Unassembled WGS sequence"/>
</dbReference>
<evidence type="ECO:0000313" key="2">
    <source>
        <dbReference type="Proteomes" id="UP000006251"/>
    </source>
</evidence>
<accession>K6ZM74</accession>
<organism evidence="1 2">
    <name type="scientific">Brumicola pallidula DSM 14239 = ACAM 615</name>
    <dbReference type="NCBI Taxonomy" id="1121922"/>
    <lineage>
        <taxon>Bacteria</taxon>
        <taxon>Pseudomonadati</taxon>
        <taxon>Pseudomonadota</taxon>
        <taxon>Gammaproteobacteria</taxon>
        <taxon>Alteromonadales</taxon>
        <taxon>Alteromonadaceae</taxon>
        <taxon>Brumicola</taxon>
    </lineage>
</organism>
<evidence type="ECO:0000313" key="1">
    <source>
        <dbReference type="EMBL" id="GAC29978.1"/>
    </source>
</evidence>
<dbReference type="RefSeq" id="WP_006013618.1">
    <property type="nucleotide sequence ID" value="NZ_AUAV01000005.1"/>
</dbReference>
<gene>
    <name evidence="1" type="ORF">GPAL_3127</name>
</gene>
<name>K6ZM74_9ALTE</name>
<evidence type="ECO:0008006" key="3">
    <source>
        <dbReference type="Google" id="ProtNLM"/>
    </source>
</evidence>
<sequence>MAMRTTLKHAFASFSVGFVLVSSVVSIDGAAQSASFAELTSTDMRNQLHSDQFTLIDVGDNRLPILISLSEQPITKGVILIIGDADMPLGRQDSLSHVAKYLPSIGWTTVVMPSLGLSLGPNIALPIESSDTQAVNDKAVDNKDSNNAQKANEDDVAIAVAEQASKNSINEKREDTVAHRINSSSIVPAISEAALVVYSQEVEAYLAATLTYMEMTMGHRIVVSQGITAATITKLVIDRDALMQQIDTLVINNPYWPIRKLNNKLPMLIAQTSIPVLDLVSQWDNSWSKQTERTRRIKARTELKQVYRQADIIGQPLDQIQMQYIAGQIKGWTTYLGW</sequence>
<keyword evidence="2" id="KW-1185">Reference proteome</keyword>